<name>A0AA35KYH9_9SAUR</name>
<dbReference type="Proteomes" id="UP001178461">
    <property type="component" value="Chromosome 10"/>
</dbReference>
<gene>
    <name evidence="2" type="ORF">PODLI_1B022992</name>
</gene>
<dbReference type="PROSITE" id="PS51257">
    <property type="entry name" value="PROKAR_LIPOPROTEIN"/>
    <property type="match status" value="1"/>
</dbReference>
<evidence type="ECO:0000256" key="1">
    <source>
        <dbReference type="SAM" id="MobiDB-lite"/>
    </source>
</evidence>
<organism evidence="2 3">
    <name type="scientific">Podarcis lilfordi</name>
    <name type="common">Lilford's wall lizard</name>
    <dbReference type="NCBI Taxonomy" id="74358"/>
    <lineage>
        <taxon>Eukaryota</taxon>
        <taxon>Metazoa</taxon>
        <taxon>Chordata</taxon>
        <taxon>Craniata</taxon>
        <taxon>Vertebrata</taxon>
        <taxon>Euteleostomi</taxon>
        <taxon>Lepidosauria</taxon>
        <taxon>Squamata</taxon>
        <taxon>Bifurcata</taxon>
        <taxon>Unidentata</taxon>
        <taxon>Episquamata</taxon>
        <taxon>Laterata</taxon>
        <taxon>Lacertibaenia</taxon>
        <taxon>Lacertidae</taxon>
        <taxon>Podarcis</taxon>
    </lineage>
</organism>
<reference evidence="2" key="1">
    <citation type="submission" date="2022-12" db="EMBL/GenBank/DDBJ databases">
        <authorList>
            <person name="Alioto T."/>
            <person name="Alioto T."/>
            <person name="Gomez Garrido J."/>
        </authorList>
    </citation>
    <scope>NUCLEOTIDE SEQUENCE</scope>
</reference>
<evidence type="ECO:0000313" key="3">
    <source>
        <dbReference type="Proteomes" id="UP001178461"/>
    </source>
</evidence>
<feature type="region of interest" description="Disordered" evidence="1">
    <location>
        <begin position="29"/>
        <end position="71"/>
    </location>
</feature>
<sequence>MKEEEKQQSLVGSLVSGGLSCGVQEHKDESSGCAHCWHPDTSPFLPPPAQQQLSEGISESHSGVELQRRSR</sequence>
<evidence type="ECO:0000313" key="2">
    <source>
        <dbReference type="EMBL" id="CAI5785863.1"/>
    </source>
</evidence>
<protein>
    <submittedName>
        <fullName evidence="2">Uncharacterized protein</fullName>
    </submittedName>
</protein>
<keyword evidence="3" id="KW-1185">Reference proteome</keyword>
<feature type="compositionally biased region" description="Polar residues" evidence="1">
    <location>
        <begin position="50"/>
        <end position="61"/>
    </location>
</feature>
<proteinExistence type="predicted"/>
<accession>A0AA35KYH9</accession>
<dbReference type="AlphaFoldDB" id="A0AA35KYH9"/>
<dbReference type="EMBL" id="OX395135">
    <property type="protein sequence ID" value="CAI5785863.1"/>
    <property type="molecule type" value="Genomic_DNA"/>
</dbReference>